<evidence type="ECO:0000256" key="1">
    <source>
        <dbReference type="ARBA" id="ARBA00022801"/>
    </source>
</evidence>
<keyword evidence="3" id="KW-1185">Reference proteome</keyword>
<dbReference type="AlphaFoldDB" id="A0A7X2V6A6"/>
<evidence type="ECO:0000313" key="3">
    <source>
        <dbReference type="Proteomes" id="UP000434639"/>
    </source>
</evidence>
<evidence type="ECO:0000313" key="2">
    <source>
        <dbReference type="EMBL" id="MTH55677.1"/>
    </source>
</evidence>
<proteinExistence type="predicted"/>
<dbReference type="PANTHER" id="PTHR43546">
    <property type="entry name" value="UPF0173 METAL-DEPENDENT HYDROLASE MJ1163-RELATED"/>
    <property type="match status" value="1"/>
</dbReference>
<dbReference type="GO" id="GO:0016787">
    <property type="term" value="F:hydrolase activity"/>
    <property type="evidence" value="ECO:0007669"/>
    <property type="project" value="UniProtKB-KW"/>
</dbReference>
<sequence length="253" mass="27660">MEIQLIRNATLKINYGGKTILVDPFLAEKGAMPAFPNTPNQHLSNPMTSLPLEAEEIVKADAVLVSHLHPDHFDEEAKNALPKETRIYAQSEEDAEAIRNDGFLHAEAAGSELKLDHITIKKTGGSHGRGDITKMTGPVSGFILTHPEEKTLYIAGDSVWCPEVQEAIQTHNPEVIAVNAGAAQFLEGGVITMDKEDIENTALAAPQARIIAIHMETLNHCLLSRTELNSFLQEKGLSDRVHVPEDGETMSFQ</sequence>
<dbReference type="RefSeq" id="WP_155114175.1">
    <property type="nucleotide sequence ID" value="NZ_WMIB01000036.1"/>
</dbReference>
<protein>
    <submittedName>
        <fullName evidence="2">MBL fold metallo-hydrolase</fullName>
    </submittedName>
</protein>
<dbReference type="Pfam" id="PF13483">
    <property type="entry name" value="Lactamase_B_3"/>
    <property type="match status" value="1"/>
</dbReference>
<dbReference type="OrthoDB" id="9805728at2"/>
<dbReference type="Proteomes" id="UP000434639">
    <property type="component" value="Unassembled WGS sequence"/>
</dbReference>
<name>A0A7X2V6A6_9BACI</name>
<comment type="caution">
    <text evidence="2">The sequence shown here is derived from an EMBL/GenBank/DDBJ whole genome shotgun (WGS) entry which is preliminary data.</text>
</comment>
<accession>A0A7X2V6A6</accession>
<dbReference type="Gene3D" id="3.60.15.10">
    <property type="entry name" value="Ribonuclease Z/Hydroxyacylglutathione hydrolase-like"/>
    <property type="match status" value="1"/>
</dbReference>
<dbReference type="SUPFAM" id="SSF56281">
    <property type="entry name" value="Metallo-hydrolase/oxidoreductase"/>
    <property type="match status" value="1"/>
</dbReference>
<dbReference type="EMBL" id="WMIB01000036">
    <property type="protein sequence ID" value="MTH55677.1"/>
    <property type="molecule type" value="Genomic_DNA"/>
</dbReference>
<dbReference type="PANTHER" id="PTHR43546:SF9">
    <property type="entry name" value="L-ASCORBATE-6-PHOSPHATE LACTONASE ULAG-RELATED"/>
    <property type="match status" value="1"/>
</dbReference>
<reference evidence="2 3" key="1">
    <citation type="journal article" date="2017" name="Int. J. Syst. Evol. Microbiol.">
        <title>Bacillus mangrovi sp. nov., isolated from a sediment sample from a mangrove forest.</title>
        <authorList>
            <person name="Gupta V."/>
            <person name="Singh P.K."/>
            <person name="Korpole S."/>
            <person name="Tanuku N.R.S."/>
            <person name="Pinnaka A.K."/>
        </authorList>
    </citation>
    <scope>NUCLEOTIDE SEQUENCE [LARGE SCALE GENOMIC DNA]</scope>
    <source>
        <strain evidence="2 3">KCTC 33872</strain>
    </source>
</reference>
<dbReference type="InterPro" id="IPR036866">
    <property type="entry name" value="RibonucZ/Hydroxyglut_hydro"/>
</dbReference>
<gene>
    <name evidence="2" type="ORF">GKZ89_19975</name>
</gene>
<keyword evidence="1 2" id="KW-0378">Hydrolase</keyword>
<dbReference type="InterPro" id="IPR050114">
    <property type="entry name" value="UPF0173_UPF0282_UlaG_hydrolase"/>
</dbReference>
<organism evidence="2 3">
    <name type="scientific">Metabacillus mangrovi</name>
    <dbReference type="NCBI Taxonomy" id="1491830"/>
    <lineage>
        <taxon>Bacteria</taxon>
        <taxon>Bacillati</taxon>
        <taxon>Bacillota</taxon>
        <taxon>Bacilli</taxon>
        <taxon>Bacillales</taxon>
        <taxon>Bacillaceae</taxon>
        <taxon>Metabacillus</taxon>
    </lineage>
</organism>